<dbReference type="InterPro" id="IPR006654">
    <property type="entry name" value="Trp_synth_beta"/>
</dbReference>
<evidence type="ECO:0000256" key="12">
    <source>
        <dbReference type="HAMAP-Rule" id="MF_00133"/>
    </source>
</evidence>
<evidence type="ECO:0000256" key="1">
    <source>
        <dbReference type="ARBA" id="ARBA00001933"/>
    </source>
</evidence>
<dbReference type="HAMAP" id="MF_00133">
    <property type="entry name" value="Trp_synth_beta"/>
    <property type="match status" value="1"/>
</dbReference>
<proteinExistence type="inferred from homology"/>
<keyword evidence="9 12" id="KW-0057">Aromatic amino acid biosynthesis</keyword>
<keyword evidence="10 12" id="KW-0456">Lyase</keyword>
<organism evidence="14 15">
    <name type="scientific">Alteromonas salexigens</name>
    <dbReference type="NCBI Taxonomy" id="2982530"/>
    <lineage>
        <taxon>Bacteria</taxon>
        <taxon>Pseudomonadati</taxon>
        <taxon>Pseudomonadota</taxon>
        <taxon>Gammaproteobacteria</taxon>
        <taxon>Alteromonadales</taxon>
        <taxon>Alteromonadaceae</taxon>
        <taxon>Alteromonas/Salinimonas group</taxon>
        <taxon>Alteromonas</taxon>
    </lineage>
</organism>
<dbReference type="Proteomes" id="UP001209257">
    <property type="component" value="Unassembled WGS sequence"/>
</dbReference>
<dbReference type="SUPFAM" id="SSF53686">
    <property type="entry name" value="Tryptophan synthase beta subunit-like PLP-dependent enzymes"/>
    <property type="match status" value="1"/>
</dbReference>
<evidence type="ECO:0000256" key="5">
    <source>
        <dbReference type="ARBA" id="ARBA00011270"/>
    </source>
</evidence>
<dbReference type="Pfam" id="PF00291">
    <property type="entry name" value="PALP"/>
    <property type="match status" value="1"/>
</dbReference>
<comment type="subunit">
    <text evidence="5 12">Tetramer of two alpha and two beta chains.</text>
</comment>
<keyword evidence="15" id="KW-1185">Reference proteome</keyword>
<dbReference type="GO" id="GO:0004834">
    <property type="term" value="F:tryptophan synthase activity"/>
    <property type="evidence" value="ECO:0007669"/>
    <property type="project" value="UniProtKB-EC"/>
</dbReference>
<evidence type="ECO:0000313" key="15">
    <source>
        <dbReference type="Proteomes" id="UP001209257"/>
    </source>
</evidence>
<evidence type="ECO:0000256" key="7">
    <source>
        <dbReference type="ARBA" id="ARBA00022822"/>
    </source>
</evidence>
<comment type="caution">
    <text evidence="14">The sequence shown here is derived from an EMBL/GenBank/DDBJ whole genome shotgun (WGS) entry which is preliminary data.</text>
</comment>
<dbReference type="EMBL" id="JAOTJC010000008">
    <property type="protein sequence ID" value="MCU7555293.1"/>
    <property type="molecule type" value="Genomic_DNA"/>
</dbReference>
<dbReference type="InterPro" id="IPR006653">
    <property type="entry name" value="Trp_synth_b_CS"/>
</dbReference>
<reference evidence="15" key="1">
    <citation type="submission" date="2023-07" db="EMBL/GenBank/DDBJ databases">
        <title>Study on multiphase classification of strain Alteromonas salexigens isolated from the Yellow Sea.</title>
        <authorList>
            <person name="Sun L."/>
        </authorList>
    </citation>
    <scope>NUCLEOTIDE SEQUENCE [LARGE SCALE GENOMIC DNA]</scope>
    <source>
        <strain evidence="15">ASW11-19</strain>
    </source>
</reference>
<dbReference type="PANTHER" id="PTHR48077:SF3">
    <property type="entry name" value="TRYPTOPHAN SYNTHASE"/>
    <property type="match status" value="1"/>
</dbReference>
<evidence type="ECO:0000313" key="14">
    <source>
        <dbReference type="EMBL" id="MCU7555293.1"/>
    </source>
</evidence>
<accession>A0ABT2VQY2</accession>
<name>A0ABT2VQY2_9ALTE</name>
<comment type="function">
    <text evidence="2 12">The beta subunit is responsible for the synthesis of L-tryptophan from indole and L-serine.</text>
</comment>
<keyword evidence="7 12" id="KW-0822">Tryptophan biosynthesis</keyword>
<dbReference type="CDD" id="cd06446">
    <property type="entry name" value="Trp-synth_B"/>
    <property type="match status" value="1"/>
</dbReference>
<dbReference type="PROSITE" id="PS00168">
    <property type="entry name" value="TRP_SYNTHASE_BETA"/>
    <property type="match status" value="1"/>
</dbReference>
<keyword evidence="8 12" id="KW-0663">Pyridoxal phosphate</keyword>
<evidence type="ECO:0000256" key="11">
    <source>
        <dbReference type="ARBA" id="ARBA00049047"/>
    </source>
</evidence>
<evidence type="ECO:0000256" key="8">
    <source>
        <dbReference type="ARBA" id="ARBA00022898"/>
    </source>
</evidence>
<feature type="modified residue" description="N6-(pyridoxal phosphate)lysine" evidence="12">
    <location>
        <position position="86"/>
    </location>
</feature>
<feature type="domain" description="Tryptophan synthase beta chain-like PALP" evidence="13">
    <location>
        <begin position="52"/>
        <end position="376"/>
    </location>
</feature>
<dbReference type="EC" id="4.2.1.20" evidence="12"/>
<comment type="similarity">
    <text evidence="4 12">Belongs to the TrpB family.</text>
</comment>
<dbReference type="RefSeq" id="WP_262994781.1">
    <property type="nucleotide sequence ID" value="NZ_JAOTJC010000008.1"/>
</dbReference>
<evidence type="ECO:0000256" key="10">
    <source>
        <dbReference type="ARBA" id="ARBA00023239"/>
    </source>
</evidence>
<sequence length="395" mass="42531">MNQLDPKFGEFGGMFVPELLIPALEQLEQEFVKAQDDPSFKDEFMALLKDYAGRPTAMTLTRNLTSNPNVKLYLKREDLLHGGAHKTNQVLGQALLTKRMGKTEVIAETGAGQHGVATALACALLGLKARIYMGAKDVERQSPNVFRMRLMGAEVIPVTAGSGTLKDAVNEAMRDWSANYDKAHYLLGTAAGPHPFPTIVREYHRMIGEETRAQIMEKEGRLPDAVVACVGGGSNAIGMFADFIDEPSVKLIGVEPAGKGVHTKEHGATICTGTKGILHGSLTYIMQDEEGQIEESYSVSAGLDYPAVGPQHAHLAQTGRAEYVAATDEEALNAFQLLAKKEGIIPALESSHALAHALNMADEAEEETIIVVNLSGRGDKDLAHVISILGENFDG</sequence>
<dbReference type="InterPro" id="IPR036052">
    <property type="entry name" value="TrpB-like_PALP_sf"/>
</dbReference>
<dbReference type="Gene3D" id="3.40.50.1100">
    <property type="match status" value="2"/>
</dbReference>
<comment type="catalytic activity">
    <reaction evidence="11 12">
        <text>(1S,2R)-1-C-(indol-3-yl)glycerol 3-phosphate + L-serine = D-glyceraldehyde 3-phosphate + L-tryptophan + H2O</text>
        <dbReference type="Rhea" id="RHEA:10532"/>
        <dbReference type="ChEBI" id="CHEBI:15377"/>
        <dbReference type="ChEBI" id="CHEBI:33384"/>
        <dbReference type="ChEBI" id="CHEBI:57912"/>
        <dbReference type="ChEBI" id="CHEBI:58866"/>
        <dbReference type="ChEBI" id="CHEBI:59776"/>
        <dbReference type="EC" id="4.2.1.20"/>
    </reaction>
</comment>
<evidence type="ECO:0000259" key="13">
    <source>
        <dbReference type="Pfam" id="PF00291"/>
    </source>
</evidence>
<dbReference type="InterPro" id="IPR023026">
    <property type="entry name" value="Trp_synth_beta/beta-like"/>
</dbReference>
<gene>
    <name evidence="12 14" type="primary">trpB</name>
    <name evidence="14" type="ORF">OCL06_11905</name>
</gene>
<evidence type="ECO:0000256" key="9">
    <source>
        <dbReference type="ARBA" id="ARBA00023141"/>
    </source>
</evidence>
<dbReference type="InterPro" id="IPR001926">
    <property type="entry name" value="TrpB-like_PALP"/>
</dbReference>
<evidence type="ECO:0000256" key="4">
    <source>
        <dbReference type="ARBA" id="ARBA00009982"/>
    </source>
</evidence>
<dbReference type="NCBIfam" id="TIGR00263">
    <property type="entry name" value="trpB"/>
    <property type="match status" value="1"/>
</dbReference>
<dbReference type="PIRSF" id="PIRSF001413">
    <property type="entry name" value="Trp_syn_beta"/>
    <property type="match status" value="1"/>
</dbReference>
<keyword evidence="6 12" id="KW-0028">Amino-acid biosynthesis</keyword>
<protein>
    <recommendedName>
        <fullName evidence="12">Tryptophan synthase beta chain</fullName>
        <ecNumber evidence="12">4.2.1.20</ecNumber>
    </recommendedName>
</protein>
<evidence type="ECO:0000256" key="2">
    <source>
        <dbReference type="ARBA" id="ARBA00002786"/>
    </source>
</evidence>
<evidence type="ECO:0000256" key="3">
    <source>
        <dbReference type="ARBA" id="ARBA00004733"/>
    </source>
</evidence>
<evidence type="ECO:0000256" key="6">
    <source>
        <dbReference type="ARBA" id="ARBA00022605"/>
    </source>
</evidence>
<comment type="cofactor">
    <cofactor evidence="1 12">
        <name>pyridoxal 5'-phosphate</name>
        <dbReference type="ChEBI" id="CHEBI:597326"/>
    </cofactor>
</comment>
<dbReference type="PANTHER" id="PTHR48077">
    <property type="entry name" value="TRYPTOPHAN SYNTHASE-RELATED"/>
    <property type="match status" value="1"/>
</dbReference>
<comment type="pathway">
    <text evidence="3 12">Amino-acid biosynthesis; L-tryptophan biosynthesis; L-tryptophan from chorismate: step 5/5.</text>
</comment>